<protein>
    <submittedName>
        <fullName evidence="2">Uncharacterized protein</fullName>
    </submittedName>
</protein>
<keyword evidence="3" id="KW-1185">Reference proteome</keyword>
<feature type="region of interest" description="Disordered" evidence="1">
    <location>
        <begin position="1"/>
        <end position="48"/>
    </location>
</feature>
<accession>A0A2J6S1S9</accession>
<organism evidence="2 3">
    <name type="scientific">Hyaloscypha variabilis (strain UAMH 11265 / GT02V1 / F)</name>
    <name type="common">Meliniomyces variabilis</name>
    <dbReference type="NCBI Taxonomy" id="1149755"/>
    <lineage>
        <taxon>Eukaryota</taxon>
        <taxon>Fungi</taxon>
        <taxon>Dikarya</taxon>
        <taxon>Ascomycota</taxon>
        <taxon>Pezizomycotina</taxon>
        <taxon>Leotiomycetes</taxon>
        <taxon>Helotiales</taxon>
        <taxon>Hyaloscyphaceae</taxon>
        <taxon>Hyaloscypha</taxon>
        <taxon>Hyaloscypha variabilis</taxon>
    </lineage>
</organism>
<proteinExistence type="predicted"/>
<dbReference type="Proteomes" id="UP000235786">
    <property type="component" value="Unassembled WGS sequence"/>
</dbReference>
<evidence type="ECO:0000313" key="2">
    <source>
        <dbReference type="EMBL" id="PMD44729.1"/>
    </source>
</evidence>
<gene>
    <name evidence="2" type="ORF">L207DRAFT_509415</name>
</gene>
<dbReference type="AlphaFoldDB" id="A0A2J6S1S9"/>
<name>A0A2J6S1S9_HYAVF</name>
<reference evidence="2" key="1">
    <citation type="submission" date="2016-04" db="EMBL/GenBank/DDBJ databases">
        <title>A degradative enzymes factory behind the ericoid mycorrhizal symbiosis.</title>
        <authorList>
            <consortium name="DOE Joint Genome Institute"/>
            <person name="Martino E."/>
            <person name="Morin E."/>
            <person name="Grelet G."/>
            <person name="Kuo A."/>
            <person name="Kohler A."/>
            <person name="Daghino S."/>
            <person name="Barry K."/>
            <person name="Choi C."/>
            <person name="Cichocki N."/>
            <person name="Clum A."/>
            <person name="Copeland A."/>
            <person name="Hainaut M."/>
            <person name="Haridas S."/>
            <person name="Labutti K."/>
            <person name="Lindquist E."/>
            <person name="Lipzen A."/>
            <person name="Khouja H.-R."/>
            <person name="Murat C."/>
            <person name="Ohm R."/>
            <person name="Olson A."/>
            <person name="Spatafora J."/>
            <person name="Veneault-Fourrey C."/>
            <person name="Henrissat B."/>
            <person name="Grigoriev I."/>
            <person name="Martin F."/>
            <person name="Perotto S."/>
        </authorList>
    </citation>
    <scope>NUCLEOTIDE SEQUENCE [LARGE SCALE GENOMIC DNA]</scope>
    <source>
        <strain evidence="2">F</strain>
    </source>
</reference>
<dbReference type="EMBL" id="KZ613941">
    <property type="protein sequence ID" value="PMD44729.1"/>
    <property type="molecule type" value="Genomic_DNA"/>
</dbReference>
<evidence type="ECO:0000313" key="3">
    <source>
        <dbReference type="Proteomes" id="UP000235786"/>
    </source>
</evidence>
<sequence length="79" mass="8294">MALAASKPTSPLKPTIIINQSCPPPRSPKNQGSGTGPKKKAPSDVGVLPQCPAPLHSTLLTSKFPLDAPASRLWFFSES</sequence>
<evidence type="ECO:0000256" key="1">
    <source>
        <dbReference type="SAM" id="MobiDB-lite"/>
    </source>
</evidence>